<comment type="caution">
    <text evidence="1">The sequence shown here is derived from an EMBL/GenBank/DDBJ whole genome shotgun (WGS) entry which is preliminary data.</text>
</comment>
<sequence>MSRRILPPGVFSRRDSPTPAVGKAFLDPEIRRDTFATLRQLSDPHTVLGGVLLGHVFLKHAVEEMRHFCSIQQQQCVGSEMQGGSSASSRCVDVKDSRAWACNAKTSDEDELCS</sequence>
<accession>A0AAV7NVA8</accession>
<gene>
    <name evidence="1" type="ORF">NDU88_006503</name>
</gene>
<evidence type="ECO:0000313" key="1">
    <source>
        <dbReference type="EMBL" id="KAJ1118308.1"/>
    </source>
</evidence>
<dbReference type="EMBL" id="JANPWB010000012">
    <property type="protein sequence ID" value="KAJ1118308.1"/>
    <property type="molecule type" value="Genomic_DNA"/>
</dbReference>
<dbReference type="AlphaFoldDB" id="A0AAV7NVA8"/>
<keyword evidence="2" id="KW-1185">Reference proteome</keyword>
<dbReference type="Proteomes" id="UP001066276">
    <property type="component" value="Chromosome 8"/>
</dbReference>
<name>A0AAV7NVA8_PLEWA</name>
<proteinExistence type="predicted"/>
<reference evidence="1" key="1">
    <citation type="journal article" date="2022" name="bioRxiv">
        <title>Sequencing and chromosome-scale assembly of the giantPleurodeles waltlgenome.</title>
        <authorList>
            <person name="Brown T."/>
            <person name="Elewa A."/>
            <person name="Iarovenko S."/>
            <person name="Subramanian E."/>
            <person name="Araus A.J."/>
            <person name="Petzold A."/>
            <person name="Susuki M."/>
            <person name="Suzuki K.-i.T."/>
            <person name="Hayashi T."/>
            <person name="Toyoda A."/>
            <person name="Oliveira C."/>
            <person name="Osipova E."/>
            <person name="Leigh N.D."/>
            <person name="Simon A."/>
            <person name="Yun M.H."/>
        </authorList>
    </citation>
    <scope>NUCLEOTIDE SEQUENCE</scope>
    <source>
        <strain evidence="1">20211129_DDA</strain>
        <tissue evidence="1">Liver</tissue>
    </source>
</reference>
<protein>
    <submittedName>
        <fullName evidence="1">Uncharacterized protein</fullName>
    </submittedName>
</protein>
<evidence type="ECO:0000313" key="2">
    <source>
        <dbReference type="Proteomes" id="UP001066276"/>
    </source>
</evidence>
<organism evidence="1 2">
    <name type="scientific">Pleurodeles waltl</name>
    <name type="common">Iberian ribbed newt</name>
    <dbReference type="NCBI Taxonomy" id="8319"/>
    <lineage>
        <taxon>Eukaryota</taxon>
        <taxon>Metazoa</taxon>
        <taxon>Chordata</taxon>
        <taxon>Craniata</taxon>
        <taxon>Vertebrata</taxon>
        <taxon>Euteleostomi</taxon>
        <taxon>Amphibia</taxon>
        <taxon>Batrachia</taxon>
        <taxon>Caudata</taxon>
        <taxon>Salamandroidea</taxon>
        <taxon>Salamandridae</taxon>
        <taxon>Pleurodelinae</taxon>
        <taxon>Pleurodeles</taxon>
    </lineage>
</organism>